<evidence type="ECO:0000256" key="7">
    <source>
        <dbReference type="ARBA" id="ARBA00022833"/>
    </source>
</evidence>
<comment type="catalytic activity">
    <reaction evidence="10">
        <text>(E)-cinnamyl alcohol + NADP(+) = (E)-cinnamaldehyde + NADPH + H(+)</text>
        <dbReference type="Rhea" id="RHEA:10392"/>
        <dbReference type="ChEBI" id="CHEBI:15378"/>
        <dbReference type="ChEBI" id="CHEBI:16731"/>
        <dbReference type="ChEBI" id="CHEBI:33227"/>
        <dbReference type="ChEBI" id="CHEBI:57783"/>
        <dbReference type="ChEBI" id="CHEBI:58349"/>
        <dbReference type="EC" id="1.1.1.195"/>
    </reaction>
    <physiologicalReaction direction="right-to-left" evidence="10">
        <dbReference type="Rhea" id="RHEA:10394"/>
    </physiologicalReaction>
</comment>
<dbReference type="InterPro" id="IPR011032">
    <property type="entry name" value="GroES-like_sf"/>
</dbReference>
<sequence length="366" mass="39453">MNPTMTRLAEEEHPNKAFGWAARDSSGVLSPFKFSRRATGEKDVAFKVLYCGICHSDLHMAKNEWGMSVYPLVPGHEIVGEVTEVGSKVQKFNVGDRVGVGCVVGSCHSCDSCKNNLENYCPKSILTYGAEYHDGSITYGGYSDTMVADEHFIVRIPDNLPLDVAAPLLCAGITVYSPLRYYGLDKPGLHVGVVGLGGLGHVAVKFAKAMGAKVTVISTSPSKKKEALEHLVADSFLVSRDQDQLQGASGTLDGIIDTVSAQHPLFPLLGLLKSHGKLVLVGAPEKPLELPVFPLLQGRKVVGGSLIGGMKETQEMIDFAAKHNVKPDIEVIAMEYVNTAMERLLKADVKYRFVIDIGNTLKATPS</sequence>
<comment type="function">
    <text evidence="12">Oxidizes mannitol to mannose. Provides the initial step by which translocated mannitol is committed to central metabolism and, by regulating mannitol pool size, is important in regulating salt tolerance at the cellular level.</text>
</comment>
<comment type="pathway">
    <text evidence="2">Aromatic compound metabolism; phenylpropanoid biosynthesis.</text>
</comment>
<keyword evidence="5 13" id="KW-0479">Metal-binding</keyword>
<keyword evidence="16" id="KW-1185">Reference proteome</keyword>
<comment type="similarity">
    <text evidence="3 13">Belongs to the zinc-containing alcohol dehydrogenase family.</text>
</comment>
<dbReference type="FunFam" id="3.90.180.10:FF:000126">
    <property type="entry name" value="Uncharacterized protein"/>
    <property type="match status" value="1"/>
</dbReference>
<dbReference type="FunFam" id="3.40.50.720:FF:000022">
    <property type="entry name" value="Cinnamyl alcohol dehydrogenase"/>
    <property type="match status" value="1"/>
</dbReference>
<dbReference type="InterPro" id="IPR036291">
    <property type="entry name" value="NAD(P)-bd_dom_sf"/>
</dbReference>
<dbReference type="PROSITE" id="PS00059">
    <property type="entry name" value="ADH_ZINC"/>
    <property type="match status" value="1"/>
</dbReference>
<dbReference type="SMART" id="SM00829">
    <property type="entry name" value="PKS_ER"/>
    <property type="match status" value="1"/>
</dbReference>
<dbReference type="Pfam" id="PF00107">
    <property type="entry name" value="ADH_zinc_N"/>
    <property type="match status" value="1"/>
</dbReference>
<dbReference type="SUPFAM" id="SSF51735">
    <property type="entry name" value="NAD(P)-binding Rossmann-fold domains"/>
    <property type="match status" value="1"/>
</dbReference>
<evidence type="ECO:0000256" key="6">
    <source>
        <dbReference type="ARBA" id="ARBA00022733"/>
    </source>
</evidence>
<evidence type="ECO:0000256" key="8">
    <source>
        <dbReference type="ARBA" id="ARBA00022857"/>
    </source>
</evidence>
<dbReference type="InterPro" id="IPR002328">
    <property type="entry name" value="ADH_Zn_CS"/>
</dbReference>
<evidence type="ECO:0000256" key="10">
    <source>
        <dbReference type="ARBA" id="ARBA00049332"/>
    </source>
</evidence>
<evidence type="ECO:0000256" key="1">
    <source>
        <dbReference type="ARBA" id="ARBA00001947"/>
    </source>
</evidence>
<evidence type="ECO:0000256" key="13">
    <source>
        <dbReference type="RuleBase" id="RU361277"/>
    </source>
</evidence>
<dbReference type="Gramene" id="KJB48835">
    <property type="protein sequence ID" value="KJB48835"/>
    <property type="gene ID" value="B456_008G089500"/>
</dbReference>
<evidence type="ECO:0000256" key="11">
    <source>
        <dbReference type="ARBA" id="ARBA00051097"/>
    </source>
</evidence>
<gene>
    <name evidence="15" type="ORF">B456_008G089500</name>
</gene>
<dbReference type="GO" id="GO:0045551">
    <property type="term" value="F:cinnamyl-alcohol dehydrogenase activity"/>
    <property type="evidence" value="ECO:0007669"/>
    <property type="project" value="UniProtKB-EC"/>
</dbReference>
<dbReference type="eggNOG" id="KOG0023">
    <property type="taxonomic scope" value="Eukaryota"/>
</dbReference>
<comment type="subunit">
    <text evidence="4">Homodimer.</text>
</comment>
<evidence type="ECO:0000313" key="15">
    <source>
        <dbReference type="EMBL" id="KJB48835.1"/>
    </source>
</evidence>
<protein>
    <recommendedName>
        <fullName evidence="14">Enoyl reductase (ER) domain-containing protein</fullName>
    </recommendedName>
</protein>
<dbReference type="OrthoDB" id="1879366at2759"/>
<dbReference type="Pfam" id="PF08240">
    <property type="entry name" value="ADH_N"/>
    <property type="match status" value="1"/>
</dbReference>
<keyword evidence="9" id="KW-0560">Oxidoreductase</keyword>
<reference evidence="15 16" key="1">
    <citation type="journal article" date="2012" name="Nature">
        <title>Repeated polyploidization of Gossypium genomes and the evolution of spinnable cotton fibres.</title>
        <authorList>
            <person name="Paterson A.H."/>
            <person name="Wendel J.F."/>
            <person name="Gundlach H."/>
            <person name="Guo H."/>
            <person name="Jenkins J."/>
            <person name="Jin D."/>
            <person name="Llewellyn D."/>
            <person name="Showmaker K.C."/>
            <person name="Shu S."/>
            <person name="Udall J."/>
            <person name="Yoo M.J."/>
            <person name="Byers R."/>
            <person name="Chen W."/>
            <person name="Doron-Faigenboim A."/>
            <person name="Duke M.V."/>
            <person name="Gong L."/>
            <person name="Grimwood J."/>
            <person name="Grover C."/>
            <person name="Grupp K."/>
            <person name="Hu G."/>
            <person name="Lee T.H."/>
            <person name="Li J."/>
            <person name="Lin L."/>
            <person name="Liu T."/>
            <person name="Marler B.S."/>
            <person name="Page J.T."/>
            <person name="Roberts A.W."/>
            <person name="Romanel E."/>
            <person name="Sanders W.S."/>
            <person name="Szadkowski E."/>
            <person name="Tan X."/>
            <person name="Tang H."/>
            <person name="Xu C."/>
            <person name="Wang J."/>
            <person name="Wang Z."/>
            <person name="Zhang D."/>
            <person name="Zhang L."/>
            <person name="Ashrafi H."/>
            <person name="Bedon F."/>
            <person name="Bowers J.E."/>
            <person name="Brubaker C.L."/>
            <person name="Chee P.W."/>
            <person name="Das S."/>
            <person name="Gingle A.R."/>
            <person name="Haigler C.H."/>
            <person name="Harker D."/>
            <person name="Hoffmann L.V."/>
            <person name="Hovav R."/>
            <person name="Jones D.C."/>
            <person name="Lemke C."/>
            <person name="Mansoor S."/>
            <person name="ur Rahman M."/>
            <person name="Rainville L.N."/>
            <person name="Rambani A."/>
            <person name="Reddy U.K."/>
            <person name="Rong J.K."/>
            <person name="Saranga Y."/>
            <person name="Scheffler B.E."/>
            <person name="Scheffler J.A."/>
            <person name="Stelly D.M."/>
            <person name="Triplett B.A."/>
            <person name="Van Deynze A."/>
            <person name="Vaslin M.F."/>
            <person name="Waghmare V.N."/>
            <person name="Walford S.A."/>
            <person name="Wright R.J."/>
            <person name="Zaki E.A."/>
            <person name="Zhang T."/>
            <person name="Dennis E.S."/>
            <person name="Mayer K.F."/>
            <person name="Peterson D.G."/>
            <person name="Rokhsar D.S."/>
            <person name="Wang X."/>
            <person name="Schmutz J."/>
        </authorList>
    </citation>
    <scope>NUCLEOTIDE SEQUENCE [LARGE SCALE GENOMIC DNA]</scope>
</reference>
<dbReference type="Gene3D" id="3.40.50.720">
    <property type="entry name" value="NAD(P)-binding Rossmann-like Domain"/>
    <property type="match status" value="1"/>
</dbReference>
<dbReference type="InterPro" id="IPR047109">
    <property type="entry name" value="CAD-like"/>
</dbReference>
<keyword evidence="7 13" id="KW-0862">Zinc</keyword>
<keyword evidence="6" id="KW-0438">Lignin biosynthesis</keyword>
<comment type="catalytic activity">
    <reaction evidence="11">
        <text>D-mannitol + NAD(+) = D-mannose + NADH + H(+)</text>
        <dbReference type="Rhea" id="RHEA:15029"/>
        <dbReference type="ChEBI" id="CHEBI:4208"/>
        <dbReference type="ChEBI" id="CHEBI:15378"/>
        <dbReference type="ChEBI" id="CHEBI:16899"/>
        <dbReference type="ChEBI" id="CHEBI:57540"/>
        <dbReference type="ChEBI" id="CHEBI:57945"/>
        <dbReference type="EC" id="1.1.1.255"/>
    </reaction>
</comment>
<dbReference type="KEGG" id="gra:105763514"/>
<dbReference type="FunFam" id="3.90.180.10:FF:000100">
    <property type="entry name" value="Putative cinnamyl alcohol dehydrogenase 6"/>
    <property type="match status" value="1"/>
</dbReference>
<dbReference type="GO" id="GO:0046029">
    <property type="term" value="F:mannitol dehydrogenase activity"/>
    <property type="evidence" value="ECO:0007669"/>
    <property type="project" value="UniProtKB-EC"/>
</dbReference>
<evidence type="ECO:0000256" key="2">
    <source>
        <dbReference type="ARBA" id="ARBA00004928"/>
    </source>
</evidence>
<evidence type="ECO:0000313" key="16">
    <source>
        <dbReference type="Proteomes" id="UP000032304"/>
    </source>
</evidence>
<name>A0A0D2TZT0_GOSRA</name>
<dbReference type="GO" id="GO:0009809">
    <property type="term" value="P:lignin biosynthetic process"/>
    <property type="evidence" value="ECO:0007669"/>
    <property type="project" value="UniProtKB-KW"/>
</dbReference>
<accession>A0A0D2TZT0</accession>
<dbReference type="InterPro" id="IPR020843">
    <property type="entry name" value="ER"/>
</dbReference>
<proteinExistence type="inferred from homology"/>
<dbReference type="EMBL" id="CM001747">
    <property type="protein sequence ID" value="KJB48835.1"/>
    <property type="molecule type" value="Genomic_DNA"/>
</dbReference>
<dbReference type="PANTHER" id="PTHR42683">
    <property type="entry name" value="ALDEHYDE REDUCTASE"/>
    <property type="match status" value="1"/>
</dbReference>
<dbReference type="SUPFAM" id="SSF50129">
    <property type="entry name" value="GroES-like"/>
    <property type="match status" value="1"/>
</dbReference>
<organism evidence="15 16">
    <name type="scientific">Gossypium raimondii</name>
    <name type="common">Peruvian cotton</name>
    <name type="synonym">Gossypium klotzschianum subsp. raimondii</name>
    <dbReference type="NCBI Taxonomy" id="29730"/>
    <lineage>
        <taxon>Eukaryota</taxon>
        <taxon>Viridiplantae</taxon>
        <taxon>Streptophyta</taxon>
        <taxon>Embryophyta</taxon>
        <taxon>Tracheophyta</taxon>
        <taxon>Spermatophyta</taxon>
        <taxon>Magnoliopsida</taxon>
        <taxon>eudicotyledons</taxon>
        <taxon>Gunneridae</taxon>
        <taxon>Pentapetalae</taxon>
        <taxon>rosids</taxon>
        <taxon>malvids</taxon>
        <taxon>Malvales</taxon>
        <taxon>Malvaceae</taxon>
        <taxon>Malvoideae</taxon>
        <taxon>Gossypium</taxon>
    </lineage>
</organism>
<dbReference type="InterPro" id="IPR013149">
    <property type="entry name" value="ADH-like_C"/>
</dbReference>
<comment type="cofactor">
    <cofactor evidence="1 13">
        <name>Zn(2+)</name>
        <dbReference type="ChEBI" id="CHEBI:29105"/>
    </cofactor>
</comment>
<evidence type="ECO:0000256" key="9">
    <source>
        <dbReference type="ARBA" id="ARBA00023002"/>
    </source>
</evidence>
<dbReference type="Gene3D" id="3.90.180.10">
    <property type="entry name" value="Medium-chain alcohol dehydrogenases, catalytic domain"/>
    <property type="match status" value="1"/>
</dbReference>
<dbReference type="AlphaFoldDB" id="A0A0D2TZT0"/>
<keyword evidence="8" id="KW-0521">NADP</keyword>
<dbReference type="CDD" id="cd05283">
    <property type="entry name" value="CAD1"/>
    <property type="match status" value="1"/>
</dbReference>
<evidence type="ECO:0000256" key="3">
    <source>
        <dbReference type="ARBA" id="ARBA00008072"/>
    </source>
</evidence>
<dbReference type="InterPro" id="IPR013154">
    <property type="entry name" value="ADH-like_N"/>
</dbReference>
<dbReference type="Proteomes" id="UP000032304">
    <property type="component" value="Chromosome 8"/>
</dbReference>
<dbReference type="GO" id="GO:0008270">
    <property type="term" value="F:zinc ion binding"/>
    <property type="evidence" value="ECO:0007669"/>
    <property type="project" value="InterPro"/>
</dbReference>
<evidence type="ECO:0000259" key="14">
    <source>
        <dbReference type="SMART" id="SM00829"/>
    </source>
</evidence>
<evidence type="ECO:0000256" key="4">
    <source>
        <dbReference type="ARBA" id="ARBA00011738"/>
    </source>
</evidence>
<feature type="domain" description="Enoyl reductase (ER)" evidence="14">
    <location>
        <begin position="27"/>
        <end position="355"/>
    </location>
</feature>
<evidence type="ECO:0000256" key="12">
    <source>
        <dbReference type="ARBA" id="ARBA00056693"/>
    </source>
</evidence>
<evidence type="ECO:0000256" key="5">
    <source>
        <dbReference type="ARBA" id="ARBA00022723"/>
    </source>
</evidence>